<evidence type="ECO:0000256" key="1">
    <source>
        <dbReference type="ARBA" id="ARBA00004496"/>
    </source>
</evidence>
<feature type="binding site" evidence="14">
    <location>
        <position position="158"/>
    </location>
    <ligand>
        <name>ATP</name>
        <dbReference type="ChEBI" id="CHEBI:30616"/>
    </ligand>
</feature>
<evidence type="ECO:0000256" key="2">
    <source>
        <dbReference type="ARBA" id="ARBA00007663"/>
    </source>
</evidence>
<dbReference type="InterPro" id="IPR017945">
    <property type="entry name" value="DHBP_synth_RibB-like_a/b_dom"/>
</dbReference>
<dbReference type="Gene3D" id="3.40.50.11030">
    <property type="entry name" value="Threonylcarbamoyl-AMP synthase, C-terminal domain"/>
    <property type="match status" value="1"/>
</dbReference>
<evidence type="ECO:0000256" key="10">
    <source>
        <dbReference type="ARBA" id="ARBA00022840"/>
    </source>
</evidence>
<dbReference type="EMBL" id="CP035708">
    <property type="protein sequence ID" value="QEN02241.1"/>
    <property type="molecule type" value="Genomic_DNA"/>
</dbReference>
<evidence type="ECO:0000313" key="16">
    <source>
        <dbReference type="EMBL" id="MET3602895.1"/>
    </source>
</evidence>
<dbReference type="NCBIfam" id="TIGR00057">
    <property type="entry name" value="L-threonylcarbamoyladenylate synthase"/>
    <property type="match status" value="1"/>
</dbReference>
<evidence type="ECO:0000256" key="4">
    <source>
        <dbReference type="ARBA" id="ARBA00015492"/>
    </source>
</evidence>
<evidence type="ECO:0000256" key="9">
    <source>
        <dbReference type="ARBA" id="ARBA00022741"/>
    </source>
</evidence>
<dbReference type="GO" id="GO:0005737">
    <property type="term" value="C:cytoplasm"/>
    <property type="evidence" value="ECO:0007669"/>
    <property type="project" value="UniProtKB-SubCell"/>
</dbReference>
<evidence type="ECO:0000313" key="19">
    <source>
        <dbReference type="Proteomes" id="UP001549111"/>
    </source>
</evidence>
<evidence type="ECO:0000259" key="15">
    <source>
        <dbReference type="PROSITE" id="PS51163"/>
    </source>
</evidence>
<dbReference type="Pfam" id="PF01300">
    <property type="entry name" value="Sua5_yciO_yrdC"/>
    <property type="match status" value="1"/>
</dbReference>
<dbReference type="SUPFAM" id="SSF55821">
    <property type="entry name" value="YrdC/RibB"/>
    <property type="match status" value="1"/>
</dbReference>
<dbReference type="Proteomes" id="UP001549111">
    <property type="component" value="Unassembled WGS sequence"/>
</dbReference>
<keyword evidence="19" id="KW-1185">Reference proteome</keyword>
<dbReference type="GO" id="GO:0005524">
    <property type="term" value="F:ATP binding"/>
    <property type="evidence" value="ECO:0007669"/>
    <property type="project" value="UniProtKB-UniRule"/>
</dbReference>
<dbReference type="InterPro" id="IPR005145">
    <property type="entry name" value="Sua5_C"/>
</dbReference>
<dbReference type="GO" id="GO:0008033">
    <property type="term" value="P:tRNA processing"/>
    <property type="evidence" value="ECO:0007669"/>
    <property type="project" value="UniProtKB-KW"/>
</dbReference>
<comment type="catalytic activity">
    <reaction evidence="12 13">
        <text>L-threonine + hydrogencarbonate + ATP = L-threonylcarbamoyladenylate + diphosphate + H2O</text>
        <dbReference type="Rhea" id="RHEA:36407"/>
        <dbReference type="ChEBI" id="CHEBI:15377"/>
        <dbReference type="ChEBI" id="CHEBI:17544"/>
        <dbReference type="ChEBI" id="CHEBI:30616"/>
        <dbReference type="ChEBI" id="CHEBI:33019"/>
        <dbReference type="ChEBI" id="CHEBI:57926"/>
        <dbReference type="ChEBI" id="CHEBI:73682"/>
        <dbReference type="EC" id="2.7.7.87"/>
    </reaction>
</comment>
<dbReference type="Pfam" id="PF03481">
    <property type="entry name" value="Sua5_C"/>
    <property type="match status" value="1"/>
</dbReference>
<dbReference type="KEGG" id="snn:EWH46_16745"/>
<evidence type="ECO:0000256" key="8">
    <source>
        <dbReference type="ARBA" id="ARBA00022695"/>
    </source>
</evidence>
<feature type="binding site" evidence="14">
    <location>
        <position position="208"/>
    </location>
    <ligand>
        <name>ATP</name>
        <dbReference type="ChEBI" id="CHEBI:30616"/>
    </ligand>
</feature>
<dbReference type="Proteomes" id="UP000323522">
    <property type="component" value="Chromosome"/>
</dbReference>
<feature type="binding site" evidence="14">
    <location>
        <position position="59"/>
    </location>
    <ligand>
        <name>ATP</name>
        <dbReference type="ChEBI" id="CHEBI:30616"/>
    </ligand>
</feature>
<keyword evidence="5 13" id="KW-0963">Cytoplasm</keyword>
<keyword evidence="6 13" id="KW-0808">Transferase</keyword>
<evidence type="ECO:0000256" key="12">
    <source>
        <dbReference type="ARBA" id="ARBA00048366"/>
    </source>
</evidence>
<protein>
    <recommendedName>
        <fullName evidence="4 13">Threonylcarbamoyl-AMP synthase</fullName>
        <shortName evidence="13">TC-AMP synthase</shortName>
        <ecNumber evidence="3 13">2.7.7.87</ecNumber>
    </recommendedName>
    <alternativeName>
        <fullName evidence="11 13">L-threonylcarbamoyladenylate synthase</fullName>
    </alternativeName>
</protein>
<feature type="binding site" evidence="14">
    <location>
        <position position="243"/>
    </location>
    <ligand>
        <name>ATP</name>
        <dbReference type="ChEBI" id="CHEBI:30616"/>
    </ligand>
</feature>
<evidence type="ECO:0000256" key="7">
    <source>
        <dbReference type="ARBA" id="ARBA00022694"/>
    </source>
</evidence>
<evidence type="ECO:0000313" key="17">
    <source>
        <dbReference type="EMBL" id="QEN02241.1"/>
    </source>
</evidence>
<name>A0A5C1Q3W3_9BURK</name>
<keyword evidence="10 13" id="KW-0067">ATP-binding</keyword>
<proteinExistence type="inferred from homology"/>
<comment type="similarity">
    <text evidence="2 13">Belongs to the SUA5 family.</text>
</comment>
<dbReference type="PIRSF" id="PIRSF004930">
    <property type="entry name" value="Tln_factor_SUA5"/>
    <property type="match status" value="1"/>
</dbReference>
<dbReference type="AlphaFoldDB" id="A0A5C1Q3W3"/>
<dbReference type="Gene3D" id="3.90.870.10">
    <property type="entry name" value="DHBP synthase"/>
    <property type="match status" value="1"/>
</dbReference>
<comment type="subcellular location">
    <subcellularLocation>
        <location evidence="1 13">Cytoplasm</location>
    </subcellularLocation>
</comment>
<dbReference type="PANTHER" id="PTHR17490:SF16">
    <property type="entry name" value="THREONYLCARBAMOYL-AMP SYNTHASE"/>
    <property type="match status" value="1"/>
</dbReference>
<gene>
    <name evidence="16" type="ORF">ABIC99_000679</name>
    <name evidence="17" type="ORF">EWH46_16745</name>
</gene>
<evidence type="ECO:0000256" key="14">
    <source>
        <dbReference type="PIRSR" id="PIRSR004930-1"/>
    </source>
</evidence>
<comment type="function">
    <text evidence="13">Required for the formation of a threonylcarbamoyl group on adenosine at position 37 (t(6)A37) in tRNAs that read codons beginning with adenine.</text>
</comment>
<evidence type="ECO:0000256" key="3">
    <source>
        <dbReference type="ARBA" id="ARBA00012584"/>
    </source>
</evidence>
<dbReference type="EC" id="2.7.7.87" evidence="3 13"/>
<feature type="binding site" evidence="14">
    <location>
        <position position="192"/>
    </location>
    <ligand>
        <name>L-threonine</name>
        <dbReference type="ChEBI" id="CHEBI:57926"/>
    </ligand>
</feature>
<dbReference type="PANTHER" id="PTHR17490">
    <property type="entry name" value="SUA5"/>
    <property type="match status" value="1"/>
</dbReference>
<dbReference type="InterPro" id="IPR038385">
    <property type="entry name" value="Sua5/YwlC_C"/>
</dbReference>
<sequence>MPRLLDATTPAALTAAVTEAAARLAAGELVALPTETVYGLGARADRAEAVAKIFAAKGRPSDHPLIVHVADAAGAEVFAEGGALPEVARRLVAAFWPGPLTVIVPRREGLAAEAAGGQDTVGLRCPDHPVALALLREAARLGVPGVAAPSANRFGRVSPTQAAHVVSEFEGIAGQEDLRVLDGGDCEVGIESTIIDCSREHGRPVLLRPGRLTVAEIEAAAGQALVARDGSAPRASGTLEAHYAPTAKVRLMTAAQIDAALTVWGASTPAQAKGATSSAPALAVYSRSARAAVAGTVLCRMPADAAAAAHALFADLRALDASGVPLIWVEMPPDDAAWDGVRDRLQRAAAA</sequence>
<keyword evidence="9 13" id="KW-0547">Nucleotide-binding</keyword>
<dbReference type="GO" id="GO:0003725">
    <property type="term" value="F:double-stranded RNA binding"/>
    <property type="evidence" value="ECO:0007669"/>
    <property type="project" value="UniProtKB-UniRule"/>
</dbReference>
<feature type="binding site" evidence="14">
    <location>
        <position position="68"/>
    </location>
    <ligand>
        <name>L-threonine</name>
        <dbReference type="ChEBI" id="CHEBI:57926"/>
    </ligand>
</feature>
<dbReference type="InterPro" id="IPR006070">
    <property type="entry name" value="Sua5-like_dom"/>
</dbReference>
<dbReference type="OrthoDB" id="9814580at2"/>
<dbReference type="PROSITE" id="PS51163">
    <property type="entry name" value="YRDC"/>
    <property type="match status" value="1"/>
</dbReference>
<evidence type="ECO:0000256" key="5">
    <source>
        <dbReference type="ARBA" id="ARBA00022490"/>
    </source>
</evidence>
<evidence type="ECO:0000256" key="13">
    <source>
        <dbReference type="PIRNR" id="PIRNR004930"/>
    </source>
</evidence>
<evidence type="ECO:0000256" key="11">
    <source>
        <dbReference type="ARBA" id="ARBA00029774"/>
    </source>
</evidence>
<reference evidence="17 18" key="1">
    <citation type="submission" date="2019-02" db="EMBL/GenBank/DDBJ databases">
        <title>Complete Genome Sequence and Methylome Analysis of Sphaerotilus natans subsp. sulfidivorans D-507.</title>
        <authorList>
            <person name="Fomenkov A."/>
            <person name="Gridneva E."/>
            <person name="Smolyakov D."/>
            <person name="Dubinina G."/>
            <person name="Vincze T."/>
            <person name="Grabovich M."/>
            <person name="Roberts R.J."/>
        </authorList>
    </citation>
    <scope>NUCLEOTIDE SEQUENCE [LARGE SCALE GENOMIC DNA]</scope>
    <source>
        <strain evidence="17 18">D-507</strain>
    </source>
</reference>
<reference evidence="16 19" key="2">
    <citation type="submission" date="2024-06" db="EMBL/GenBank/DDBJ databases">
        <title>Genomic Encyclopedia of Type Strains, Phase IV (KMG-IV): sequencing the most valuable type-strain genomes for metagenomic binning, comparative biology and taxonomic classification.</title>
        <authorList>
            <person name="Goeker M."/>
        </authorList>
    </citation>
    <scope>NUCLEOTIDE SEQUENCE [LARGE SCALE GENOMIC DNA]</scope>
    <source>
        <strain evidence="16 19">D-501</strain>
    </source>
</reference>
<feature type="binding site" evidence="14">
    <location>
        <position position="124"/>
    </location>
    <ligand>
        <name>L-threonine</name>
        <dbReference type="ChEBI" id="CHEBI:57926"/>
    </ligand>
</feature>
<dbReference type="EMBL" id="JBEPLS010000002">
    <property type="protein sequence ID" value="MET3602895.1"/>
    <property type="molecule type" value="Genomic_DNA"/>
</dbReference>
<dbReference type="RefSeq" id="WP_149504868.1">
    <property type="nucleotide sequence ID" value="NZ_CP035708.1"/>
</dbReference>
<feature type="binding site" evidence="14">
    <location>
        <position position="150"/>
    </location>
    <ligand>
        <name>ATP</name>
        <dbReference type="ChEBI" id="CHEBI:30616"/>
    </ligand>
</feature>
<evidence type="ECO:0000256" key="6">
    <source>
        <dbReference type="ARBA" id="ARBA00022679"/>
    </source>
</evidence>
<keyword evidence="8 13" id="KW-0548">Nucleotidyltransferase</keyword>
<evidence type="ECO:0000313" key="18">
    <source>
        <dbReference type="Proteomes" id="UP000323522"/>
    </source>
</evidence>
<organism evidence="17 18">
    <name type="scientific">Sphaerotilus sulfidivorans</name>
    <dbReference type="NCBI Taxonomy" id="639200"/>
    <lineage>
        <taxon>Bacteria</taxon>
        <taxon>Pseudomonadati</taxon>
        <taxon>Pseudomonadota</taxon>
        <taxon>Betaproteobacteria</taxon>
        <taxon>Burkholderiales</taxon>
        <taxon>Sphaerotilaceae</taxon>
        <taxon>Sphaerotilus</taxon>
    </lineage>
</organism>
<keyword evidence="7 13" id="KW-0819">tRNA processing</keyword>
<dbReference type="GO" id="GO:0061710">
    <property type="term" value="F:L-threonylcarbamoyladenylate synthase"/>
    <property type="evidence" value="ECO:0007669"/>
    <property type="project" value="UniProtKB-EC"/>
</dbReference>
<dbReference type="InterPro" id="IPR010923">
    <property type="entry name" value="T(6)A37_SUA5"/>
</dbReference>
<dbReference type="GO" id="GO:0000049">
    <property type="term" value="F:tRNA binding"/>
    <property type="evidence" value="ECO:0007669"/>
    <property type="project" value="TreeGrafter"/>
</dbReference>
<dbReference type="InterPro" id="IPR050156">
    <property type="entry name" value="TC-AMP_synthase_SUA5"/>
</dbReference>
<feature type="domain" description="YrdC-like" evidence="15">
    <location>
        <begin position="14"/>
        <end position="212"/>
    </location>
</feature>
<accession>A0A5C1Q3W3</accession>
<feature type="binding site" evidence="14">
    <location>
        <position position="120"/>
    </location>
    <ligand>
        <name>ATP</name>
        <dbReference type="ChEBI" id="CHEBI:30616"/>
    </ligand>
</feature>
<dbReference type="GO" id="GO:0006450">
    <property type="term" value="P:regulation of translational fidelity"/>
    <property type="evidence" value="ECO:0007669"/>
    <property type="project" value="TreeGrafter"/>
</dbReference>
<feature type="binding site" evidence="14">
    <location>
        <position position="36"/>
    </location>
    <ligand>
        <name>L-threonine</name>
        <dbReference type="ChEBI" id="CHEBI:57926"/>
    </ligand>
</feature>
<feature type="binding site" evidence="14">
    <location>
        <position position="148"/>
    </location>
    <ligand>
        <name>L-threonine</name>
        <dbReference type="ChEBI" id="CHEBI:57926"/>
    </ligand>
</feature>